<comment type="catalytic activity">
    <reaction evidence="7 8">
        <text>sulfate + ATP + H(+) = adenosine 5'-phosphosulfate + diphosphate</text>
        <dbReference type="Rhea" id="RHEA:18133"/>
        <dbReference type="ChEBI" id="CHEBI:15378"/>
        <dbReference type="ChEBI" id="CHEBI:16189"/>
        <dbReference type="ChEBI" id="CHEBI:30616"/>
        <dbReference type="ChEBI" id="CHEBI:33019"/>
        <dbReference type="ChEBI" id="CHEBI:58243"/>
        <dbReference type="EC" id="2.7.7.4"/>
    </reaction>
</comment>
<dbReference type="Pfam" id="PF14306">
    <property type="entry name" value="PUA_2"/>
    <property type="match status" value="1"/>
</dbReference>
<reference evidence="12" key="1">
    <citation type="journal article" date="2019" name="Int. J. Syst. Evol. Microbiol.">
        <title>The Global Catalogue of Microorganisms (GCM) 10K type strain sequencing project: providing services to taxonomists for standard genome sequencing and annotation.</title>
        <authorList>
            <consortium name="The Broad Institute Genomics Platform"/>
            <consortium name="The Broad Institute Genome Sequencing Center for Infectious Disease"/>
            <person name="Wu L."/>
            <person name="Ma J."/>
        </authorList>
    </citation>
    <scope>NUCLEOTIDE SEQUENCE [LARGE SCALE GENOMIC DNA]</scope>
    <source>
        <strain evidence="12">NBRC 106396</strain>
    </source>
</reference>
<evidence type="ECO:0000256" key="2">
    <source>
        <dbReference type="ARBA" id="ARBA00022679"/>
    </source>
</evidence>
<dbReference type="GO" id="GO:0004781">
    <property type="term" value="F:sulfate adenylyltransferase (ATP) activity"/>
    <property type="evidence" value="ECO:0007669"/>
    <property type="project" value="UniProtKB-EC"/>
</dbReference>
<feature type="domain" description="Sulphate adenylyltransferase catalytic" evidence="9">
    <location>
        <begin position="148"/>
        <end position="355"/>
    </location>
</feature>
<organism evidence="11 12">
    <name type="scientific">Fictibacillus iocasae</name>
    <dbReference type="NCBI Taxonomy" id="2715437"/>
    <lineage>
        <taxon>Bacteria</taxon>
        <taxon>Bacillati</taxon>
        <taxon>Bacillota</taxon>
        <taxon>Bacilli</taxon>
        <taxon>Bacillales</taxon>
        <taxon>Fictibacillaceae</taxon>
        <taxon>Fictibacillus</taxon>
    </lineage>
</organism>
<evidence type="ECO:0000313" key="11">
    <source>
        <dbReference type="EMBL" id="MFC7371830.1"/>
    </source>
</evidence>
<dbReference type="Pfam" id="PF01747">
    <property type="entry name" value="ATP-sulfurylase"/>
    <property type="match status" value="1"/>
</dbReference>
<comment type="similarity">
    <text evidence="6 8">Belongs to the sulfate adenylyltransferase family.</text>
</comment>
<name>A0ABW2NMH0_9BACL</name>
<proteinExistence type="inferred from homology"/>
<evidence type="ECO:0000256" key="7">
    <source>
        <dbReference type="ARBA" id="ARBA00049370"/>
    </source>
</evidence>
<keyword evidence="4 8" id="KW-0547">Nucleotide-binding</keyword>
<evidence type="ECO:0000256" key="5">
    <source>
        <dbReference type="ARBA" id="ARBA00022840"/>
    </source>
</evidence>
<dbReference type="Proteomes" id="UP001596549">
    <property type="component" value="Unassembled WGS sequence"/>
</dbReference>
<keyword evidence="12" id="KW-1185">Reference proteome</keyword>
<dbReference type="InterPro" id="IPR020792">
    <property type="entry name" value="SO4_adenylyltransferase_pro"/>
</dbReference>
<dbReference type="SUPFAM" id="SSF88697">
    <property type="entry name" value="PUA domain-like"/>
    <property type="match status" value="1"/>
</dbReference>
<evidence type="ECO:0000256" key="1">
    <source>
        <dbReference type="ARBA" id="ARBA00005048"/>
    </source>
</evidence>
<dbReference type="InterPro" id="IPR024951">
    <property type="entry name" value="Sulfurylase_cat_dom"/>
</dbReference>
<evidence type="ECO:0000256" key="4">
    <source>
        <dbReference type="ARBA" id="ARBA00022741"/>
    </source>
</evidence>
<evidence type="ECO:0000256" key="3">
    <source>
        <dbReference type="ARBA" id="ARBA00022695"/>
    </source>
</evidence>
<evidence type="ECO:0000256" key="8">
    <source>
        <dbReference type="HAMAP-Rule" id="MF_00066"/>
    </source>
</evidence>
<dbReference type="InterPro" id="IPR014729">
    <property type="entry name" value="Rossmann-like_a/b/a_fold"/>
</dbReference>
<dbReference type="PANTHER" id="PTHR43509:SF1">
    <property type="entry name" value="SULFATE ADENYLYLTRANSFERASE"/>
    <property type="match status" value="1"/>
</dbReference>
<evidence type="ECO:0000256" key="6">
    <source>
        <dbReference type="ARBA" id="ARBA00037980"/>
    </source>
</evidence>
<evidence type="ECO:0000313" key="12">
    <source>
        <dbReference type="Proteomes" id="UP001596549"/>
    </source>
</evidence>
<dbReference type="HAMAP" id="MF_00066">
    <property type="entry name" value="Sulf_adenylyltr"/>
    <property type="match status" value="1"/>
</dbReference>
<comment type="caution">
    <text evidence="11">The sequence shown here is derived from an EMBL/GenBank/DDBJ whole genome shotgun (WGS) entry which is preliminary data.</text>
</comment>
<evidence type="ECO:0000259" key="10">
    <source>
        <dbReference type="Pfam" id="PF14306"/>
    </source>
</evidence>
<comment type="pathway">
    <text evidence="1 8">Sulfur metabolism; hydrogen sulfide biosynthesis; sulfite from sulfate: step 1/3.</text>
</comment>
<feature type="domain" description="ATP-sulfurylase PUA-like" evidence="10">
    <location>
        <begin position="10"/>
        <end position="136"/>
    </location>
</feature>
<dbReference type="EMBL" id="JBHTCP010000014">
    <property type="protein sequence ID" value="MFC7371830.1"/>
    <property type="molecule type" value="Genomic_DNA"/>
</dbReference>
<keyword evidence="3 8" id="KW-0548">Nucleotidyltransferase</keyword>
<keyword evidence="5 8" id="KW-0067">ATP-binding</keyword>
<dbReference type="PANTHER" id="PTHR43509">
    <property type="match status" value="1"/>
</dbReference>
<dbReference type="InterPro" id="IPR002650">
    <property type="entry name" value="Sulphate_adenylyltransferase"/>
</dbReference>
<keyword evidence="2 8" id="KW-0808">Transferase</keyword>
<accession>A0ABW2NMH0</accession>
<protein>
    <recommendedName>
        <fullName evidence="8">Sulfate adenylyltransferase</fullName>
        <ecNumber evidence="8">2.7.7.4</ecNumber>
    </recommendedName>
    <alternativeName>
        <fullName evidence="8">ATP-sulfurylase</fullName>
    </alternativeName>
    <alternativeName>
        <fullName evidence="8">Sulfate adenylate transferase</fullName>
        <shortName evidence="8">SAT</shortName>
    </alternativeName>
</protein>
<dbReference type="CDD" id="cd00517">
    <property type="entry name" value="ATPS"/>
    <property type="match status" value="1"/>
</dbReference>
<dbReference type="NCBIfam" id="TIGR00339">
    <property type="entry name" value="sopT"/>
    <property type="match status" value="1"/>
</dbReference>
<dbReference type="EC" id="2.7.7.4" evidence="8"/>
<dbReference type="Gene3D" id="3.40.50.620">
    <property type="entry name" value="HUPs"/>
    <property type="match status" value="1"/>
</dbReference>
<gene>
    <name evidence="8 11" type="primary">sat</name>
    <name evidence="11" type="ORF">ACFQPF_09080</name>
</gene>
<dbReference type="RefSeq" id="WP_379748839.1">
    <property type="nucleotide sequence ID" value="NZ_JBHTCP010000014.1"/>
</dbReference>
<dbReference type="InterPro" id="IPR025980">
    <property type="entry name" value="ATP-Sase_PUA-like_dom"/>
</dbReference>
<dbReference type="InterPro" id="IPR015947">
    <property type="entry name" value="PUA-like_sf"/>
</dbReference>
<dbReference type="NCBIfam" id="NF003166">
    <property type="entry name" value="PRK04149.1"/>
    <property type="match status" value="1"/>
</dbReference>
<dbReference type="Gene3D" id="3.10.400.10">
    <property type="entry name" value="Sulfate adenylyltransferase"/>
    <property type="match status" value="1"/>
</dbReference>
<evidence type="ECO:0000259" key="9">
    <source>
        <dbReference type="Pfam" id="PF01747"/>
    </source>
</evidence>
<sequence>MGHSPSTSFVIELDDTALADLYLISCGAYFPLVGFMNQSDYDAVLKSMHLKDGSVWSIPVVLPVLSEEANSIPIGSYVKLMQGDVEYGYMILQEFFVPDKAFEASSVYLTEDRAHPGVKKLFDRKEVYAAGPVWMSTRPASPFPYASFTPNEAREQFKQNGWKTIVGFQTRNPIHRAHEYIQKCAMETVDGLFLHPLVGETKSDDVPAAIRMESYDALLSRYYPPTRVLLGTFPASMRYAGPKEAVHHALVRRNYGCTHFIVGRDHAGVGDFYGTYDAQKIFASFTDNELGITPMFFDHSFYCKACGQMASIKTCPHEENDRMTLSGTKVREMLRQGIRPPGEFTRPEVADVLIQGMRENEGK</sequence>
<dbReference type="SUPFAM" id="SSF52374">
    <property type="entry name" value="Nucleotidylyl transferase"/>
    <property type="match status" value="1"/>
</dbReference>